<dbReference type="InterPro" id="IPR036249">
    <property type="entry name" value="Thioredoxin-like_sf"/>
</dbReference>
<comment type="caution">
    <text evidence="2">The sequence shown here is derived from an EMBL/GenBank/DDBJ whole genome shotgun (WGS) entry which is preliminary data.</text>
</comment>
<evidence type="ECO:0000313" key="4">
    <source>
        <dbReference type="Proteomes" id="UP000234951"/>
    </source>
</evidence>
<organism evidence="2 4">
    <name type="scientific">Bacillus canaveralius</name>
    <dbReference type="NCBI Taxonomy" id="1403243"/>
    <lineage>
        <taxon>Bacteria</taxon>
        <taxon>Bacillati</taxon>
        <taxon>Bacillota</taxon>
        <taxon>Bacilli</taxon>
        <taxon>Bacillales</taxon>
        <taxon>Bacillaceae</taxon>
        <taxon>Bacillus</taxon>
    </lineage>
</organism>
<dbReference type="Proteomes" id="UP000235114">
    <property type="component" value="Unassembled WGS sequence"/>
</dbReference>
<accession>A0A2N5GJM1</accession>
<dbReference type="Proteomes" id="UP000234951">
    <property type="component" value="Unassembled WGS sequence"/>
</dbReference>
<dbReference type="GO" id="GO:0045454">
    <property type="term" value="P:cell redox homeostasis"/>
    <property type="evidence" value="ECO:0007669"/>
    <property type="project" value="TreeGrafter"/>
</dbReference>
<name>A0A2N5GJM1_9BACI</name>
<dbReference type="CDD" id="cd02976">
    <property type="entry name" value="NrdH"/>
    <property type="match status" value="1"/>
</dbReference>
<dbReference type="AlphaFoldDB" id="A0A2N5GJM1"/>
<dbReference type="Pfam" id="PF00462">
    <property type="entry name" value="Glutaredoxin"/>
    <property type="match status" value="1"/>
</dbReference>
<reference evidence="2 4" key="1">
    <citation type="submission" date="2017-11" db="EMBL/GenBank/DDBJ databases">
        <title>Comparitive Functional Genomics of Dry Heat Resistant strains isolated from the Viking Spacecraft.</title>
        <authorList>
            <person name="Seuylemezian A."/>
            <person name="Cooper K."/>
            <person name="Vaishampayan P."/>
        </authorList>
    </citation>
    <scope>NUCLEOTIDE SEQUENCE [LARGE SCALE GENOMIC DNA]</scope>
    <source>
        <strain evidence="2 4">M4.6</strain>
    </source>
</reference>
<evidence type="ECO:0000313" key="3">
    <source>
        <dbReference type="EMBL" id="PLR90060.1"/>
    </source>
</evidence>
<evidence type="ECO:0000259" key="1">
    <source>
        <dbReference type="Pfam" id="PF00462"/>
    </source>
</evidence>
<sequence>MKKIILYSQPECPPCDIVKLFFKEHGVSYQEKNIKSDPVAYQELTGKFQSYSTPTVIINDTVIAGFDLEKLSELLDIPAARQ</sequence>
<dbReference type="InterPro" id="IPR051548">
    <property type="entry name" value="Grx-like_ET"/>
</dbReference>
<evidence type="ECO:0000313" key="2">
    <source>
        <dbReference type="EMBL" id="PLR81400.1"/>
    </source>
</evidence>
<dbReference type="PANTHER" id="PTHR34386">
    <property type="entry name" value="GLUTAREDOXIN"/>
    <property type="match status" value="1"/>
</dbReference>
<feature type="domain" description="Glutaredoxin" evidence="1">
    <location>
        <begin position="4"/>
        <end position="63"/>
    </location>
</feature>
<proteinExistence type="predicted"/>
<protein>
    <submittedName>
        <fullName evidence="2">NrdH-redoxin</fullName>
    </submittedName>
</protein>
<dbReference type="EMBL" id="PGVD01000074">
    <property type="protein sequence ID" value="PLR90060.1"/>
    <property type="molecule type" value="Genomic_DNA"/>
</dbReference>
<gene>
    <name evidence="2" type="ORF">CU635_15050</name>
    <name evidence="3" type="ORF">CVD25_20475</name>
</gene>
<dbReference type="Gene3D" id="3.40.30.10">
    <property type="entry name" value="Glutaredoxin"/>
    <property type="match status" value="1"/>
</dbReference>
<dbReference type="SUPFAM" id="SSF52833">
    <property type="entry name" value="Thioredoxin-like"/>
    <property type="match status" value="1"/>
</dbReference>
<dbReference type="EMBL" id="PGVA01000035">
    <property type="protein sequence ID" value="PLR81400.1"/>
    <property type="molecule type" value="Genomic_DNA"/>
</dbReference>
<dbReference type="OrthoDB" id="9795531at2"/>
<keyword evidence="5" id="KW-1185">Reference proteome</keyword>
<reference evidence="3 5" key="2">
    <citation type="submission" date="2017-12" db="EMBL/GenBank/DDBJ databases">
        <title>Comparative Functional Genomics of Dry Heat Resistant strains isolated from the Viking Spacecraft.</title>
        <authorList>
            <person name="Seuylemezian A."/>
            <person name="Cooper K."/>
            <person name="Vaishampayan P."/>
        </authorList>
    </citation>
    <scope>NUCLEOTIDE SEQUENCE [LARGE SCALE GENOMIC DNA]</scope>
    <source>
        <strain evidence="3 5">ATCC 29669</strain>
    </source>
</reference>
<evidence type="ECO:0000313" key="5">
    <source>
        <dbReference type="Proteomes" id="UP000235114"/>
    </source>
</evidence>
<dbReference type="PROSITE" id="PS51354">
    <property type="entry name" value="GLUTAREDOXIN_2"/>
    <property type="match status" value="1"/>
</dbReference>
<dbReference type="GO" id="GO:0009055">
    <property type="term" value="F:electron transfer activity"/>
    <property type="evidence" value="ECO:0007669"/>
    <property type="project" value="TreeGrafter"/>
</dbReference>
<dbReference type="PANTHER" id="PTHR34386:SF1">
    <property type="entry name" value="GLUTAREDOXIN-LIKE PROTEIN NRDH"/>
    <property type="match status" value="1"/>
</dbReference>
<dbReference type="RefSeq" id="WP_101578205.1">
    <property type="nucleotide sequence ID" value="NZ_PGVA01000035.1"/>
</dbReference>
<dbReference type="InterPro" id="IPR002109">
    <property type="entry name" value="Glutaredoxin"/>
</dbReference>